<dbReference type="EMBL" id="WEHW01000006">
    <property type="protein sequence ID" value="KAB7652181.1"/>
    <property type="molecule type" value="Genomic_DNA"/>
</dbReference>
<reference evidence="1 2" key="1">
    <citation type="submission" date="2019-10" db="EMBL/GenBank/DDBJ databases">
        <title>Genome diversity of Sutterella seckii.</title>
        <authorList>
            <person name="Chaplin A.V."/>
            <person name="Sokolova S.R."/>
            <person name="Mosin K.A."/>
            <person name="Ivanova E.L."/>
            <person name="Kochetkova T.O."/>
            <person name="Goltsov A.Y."/>
            <person name="Trofimov D.Y."/>
            <person name="Efimov B.A."/>
        </authorList>
    </citation>
    <scope>NUCLEOTIDE SEQUENCE [LARGE SCALE GENOMIC DNA]</scope>
    <source>
        <strain evidence="1 2">ASD3426</strain>
    </source>
</reference>
<evidence type="ECO:0000313" key="2">
    <source>
        <dbReference type="Proteomes" id="UP000469462"/>
    </source>
</evidence>
<proteinExistence type="predicted"/>
<protein>
    <submittedName>
        <fullName evidence="1">Uncharacterized protein</fullName>
    </submittedName>
</protein>
<comment type="caution">
    <text evidence="1">The sequence shown here is derived from an EMBL/GenBank/DDBJ whole genome shotgun (WGS) entry which is preliminary data.</text>
</comment>
<dbReference type="Proteomes" id="UP000469462">
    <property type="component" value="Unassembled WGS sequence"/>
</dbReference>
<sequence length="117" mass="13061">MVKDNKKEEEAPQEPLLDSRGWPLVRLTKVFPCMSNSDIAARAHFFAGLRALSREDYMAGKGMTVETIVREDPRYGPKDVVYSIGGTPRTERSYAEMEAELVKAVRAAHAAYEKAGK</sequence>
<evidence type="ECO:0000313" key="1">
    <source>
        <dbReference type="EMBL" id="KAB7652181.1"/>
    </source>
</evidence>
<keyword evidence="2" id="KW-1185">Reference proteome</keyword>
<organism evidence="1 2">
    <name type="scientific">Sutterella seckii</name>
    <dbReference type="NCBI Taxonomy" id="1944635"/>
    <lineage>
        <taxon>Bacteria</taxon>
        <taxon>Pseudomonadati</taxon>
        <taxon>Pseudomonadota</taxon>
        <taxon>Betaproteobacteria</taxon>
        <taxon>Burkholderiales</taxon>
        <taxon>Sutterellaceae</taxon>
        <taxon>Sutterella</taxon>
    </lineage>
</organism>
<dbReference type="AlphaFoldDB" id="A0AAI9WNL3"/>
<accession>A0AAI9WNL3</accession>
<name>A0AAI9WNL3_9BURK</name>
<gene>
    <name evidence="1" type="ORF">GBM96_03290</name>
</gene>